<evidence type="ECO:0000256" key="2">
    <source>
        <dbReference type="ARBA" id="ARBA00005543"/>
    </source>
</evidence>
<organism evidence="7 8">
    <name type="scientific">Cochliobolus sativus</name>
    <name type="common">Common root rot and spot blotch fungus</name>
    <name type="synonym">Bipolaris sorokiniana</name>
    <dbReference type="NCBI Taxonomy" id="45130"/>
    <lineage>
        <taxon>Eukaryota</taxon>
        <taxon>Fungi</taxon>
        <taxon>Dikarya</taxon>
        <taxon>Ascomycota</taxon>
        <taxon>Pezizomycotina</taxon>
        <taxon>Dothideomycetes</taxon>
        <taxon>Pleosporomycetidae</taxon>
        <taxon>Pleosporales</taxon>
        <taxon>Pleosporineae</taxon>
        <taxon>Pleosporaceae</taxon>
        <taxon>Bipolaris</taxon>
    </lineage>
</organism>
<name>A0A8H5ZES2_COCSA</name>
<dbReference type="InterPro" id="IPR051035">
    <property type="entry name" value="Mito_inheritance_9"/>
</dbReference>
<evidence type="ECO:0000256" key="5">
    <source>
        <dbReference type="ARBA" id="ARBA00023128"/>
    </source>
</evidence>
<reference evidence="7" key="1">
    <citation type="submission" date="2019-11" db="EMBL/GenBank/DDBJ databases">
        <title>Bipolaris sorokiniana Genome sequencing.</title>
        <authorList>
            <person name="Wang H."/>
        </authorList>
    </citation>
    <scope>NUCLEOTIDE SEQUENCE</scope>
</reference>
<gene>
    <name evidence="7" type="ORF">GGP41_010046</name>
</gene>
<keyword evidence="4" id="KW-0809">Transit peptide</keyword>
<evidence type="ECO:0000313" key="8">
    <source>
        <dbReference type="Proteomes" id="UP000624244"/>
    </source>
</evidence>
<sequence length="119" mass="13232">MLLSRSVSNIAKWGHLRLLQTLEVSGGCGMSVSNWEPDIDVLMCSVFSKRPVRLLVQTNISFTKIGEGNYNKAYCLEMEDRRKVIAKVPHPNAGPRVITTSSEVATMDFARTILKIPVP</sequence>
<evidence type="ECO:0000256" key="4">
    <source>
        <dbReference type="ARBA" id="ARBA00022946"/>
    </source>
</evidence>
<comment type="subcellular location">
    <subcellularLocation>
        <location evidence="1">Mitochondrion</location>
    </subcellularLocation>
</comment>
<evidence type="ECO:0000256" key="3">
    <source>
        <dbReference type="ARBA" id="ARBA00016197"/>
    </source>
</evidence>
<proteinExistence type="inferred from homology"/>
<dbReference type="SUPFAM" id="SSF56112">
    <property type="entry name" value="Protein kinase-like (PK-like)"/>
    <property type="match status" value="1"/>
</dbReference>
<evidence type="ECO:0000313" key="7">
    <source>
        <dbReference type="EMBL" id="KAF5849038.1"/>
    </source>
</evidence>
<dbReference type="AlphaFoldDB" id="A0A8H5ZES2"/>
<protein>
    <recommendedName>
        <fullName evidence="3">Altered inheritance of mitochondria protein 9, mitochondrial</fullName>
    </recommendedName>
    <alternativeName>
        <fullName evidence="6">Found in mitochondrial proteome protein 29</fullName>
    </alternativeName>
</protein>
<dbReference type="GO" id="GO:0005739">
    <property type="term" value="C:mitochondrion"/>
    <property type="evidence" value="ECO:0007669"/>
    <property type="project" value="UniProtKB-SubCell"/>
</dbReference>
<evidence type="ECO:0000256" key="6">
    <source>
        <dbReference type="ARBA" id="ARBA00031849"/>
    </source>
</evidence>
<dbReference type="PANTHER" id="PTHR36091:SF1">
    <property type="entry name" value="ALTERED INHERITANCE OF MITOCHONDRIA PROTEIN 9, MITOCHONDRIAL"/>
    <property type="match status" value="1"/>
</dbReference>
<dbReference type="InterPro" id="IPR011009">
    <property type="entry name" value="Kinase-like_dom_sf"/>
</dbReference>
<comment type="similarity">
    <text evidence="2">Belongs to the AIM9 family.</text>
</comment>
<dbReference type="EMBL" id="WNKQ01000010">
    <property type="protein sequence ID" value="KAF5849038.1"/>
    <property type="molecule type" value="Genomic_DNA"/>
</dbReference>
<keyword evidence="5" id="KW-0496">Mitochondrion</keyword>
<accession>A0A8H5ZES2</accession>
<dbReference type="PANTHER" id="PTHR36091">
    <property type="entry name" value="ALTERED INHERITANCE OF MITOCHONDRIA PROTEIN 9, MITOCHONDRIAL"/>
    <property type="match status" value="1"/>
</dbReference>
<dbReference type="Proteomes" id="UP000624244">
    <property type="component" value="Unassembled WGS sequence"/>
</dbReference>
<comment type="caution">
    <text evidence="7">The sequence shown here is derived from an EMBL/GenBank/DDBJ whole genome shotgun (WGS) entry which is preliminary data.</text>
</comment>
<evidence type="ECO:0000256" key="1">
    <source>
        <dbReference type="ARBA" id="ARBA00004173"/>
    </source>
</evidence>